<accession>A0A382VY75</accession>
<feature type="non-terminal residue" evidence="1">
    <location>
        <position position="85"/>
    </location>
</feature>
<dbReference type="EMBL" id="UINC01155466">
    <property type="protein sequence ID" value="SVD51330.1"/>
    <property type="molecule type" value="Genomic_DNA"/>
</dbReference>
<name>A0A382VY75_9ZZZZ</name>
<sequence length="85" mass="9598">MFLNFTLVQFNAKAGFFVGADETTFFFDSESLAYYIIPPRHVRMHCFADDVAGLTESKLKRGGRADGALGIVWREGYAMCFCQSR</sequence>
<evidence type="ECO:0000313" key="1">
    <source>
        <dbReference type="EMBL" id="SVD51330.1"/>
    </source>
</evidence>
<protein>
    <submittedName>
        <fullName evidence="1">Uncharacterized protein</fullName>
    </submittedName>
</protein>
<dbReference type="AlphaFoldDB" id="A0A382VY75"/>
<gene>
    <name evidence="1" type="ORF">METZ01_LOCUS404184</name>
</gene>
<proteinExistence type="predicted"/>
<reference evidence="1" key="1">
    <citation type="submission" date="2018-05" db="EMBL/GenBank/DDBJ databases">
        <authorList>
            <person name="Lanie J.A."/>
            <person name="Ng W.-L."/>
            <person name="Kazmierczak K.M."/>
            <person name="Andrzejewski T.M."/>
            <person name="Davidsen T.M."/>
            <person name="Wayne K.J."/>
            <person name="Tettelin H."/>
            <person name="Glass J.I."/>
            <person name="Rusch D."/>
            <person name="Podicherti R."/>
            <person name="Tsui H.-C.T."/>
            <person name="Winkler M.E."/>
        </authorList>
    </citation>
    <scope>NUCLEOTIDE SEQUENCE</scope>
</reference>
<organism evidence="1">
    <name type="scientific">marine metagenome</name>
    <dbReference type="NCBI Taxonomy" id="408172"/>
    <lineage>
        <taxon>unclassified sequences</taxon>
        <taxon>metagenomes</taxon>
        <taxon>ecological metagenomes</taxon>
    </lineage>
</organism>